<sequence>MNPYGAIKFGEFKTYMTNKQAKLKDQEKFLEGTASQTVPQIFDGLSIYINGYTNPPQSELRRQIILHGGDYQHYLKKSSVTHIIATNLTHAKCNEFRAYKVVNPDWLMDSIKEQRLLPWNDYRITGKDTAQSELHFQRSNKQKQQQHEEDDNTKKPLEGKALNATLLAKSWNRENTSVNPGFVKKFYSSSRLHHLSTWKSEIKAEIIKRLDENFGREAGGSIGKKRKRNGERLVMHIDFDCFFASVGLLDRPELKSQPVAVSHVQQAKTDSSSDIASCNYIARASGVRNGMHVGTAKQRCPKLQVIPYEFEKYRAISEIFYETLYGFAEEIEPVSVDEALIEIGGDEEANIVATQIRDAIREKTRCEVSIGIGPNILLARLATKKAKPAGQYYCNTEEVQKFSVSDLPRIGPSMTDKLADMGISTVADVLRTKLSVLQSNFGPKTGKMLYEFSRGIDDRPLKHEQERQSVSADVNWGVRFENEEQVKRFVDELAEEVTERLRGVQRKGKRITLNVLRRCLDAGEASKRLGCGKCDNFSKSVSLTIATDDPKAISRHVYDMLLSYKFDVTDLRGLGINITKLESVDDNSKVVKQQKLSFTPSYESTKLKQFPTEVDPEVFAELPTAVQDELKQQYKIHLPSSKQTDSKLSLQLSPQKEKQASVVVDGCKEDTAMVESPYSSDIQTSSDESVNNEPSASLPDIPPWSQLDPGSLLALPEAMRNQVLKLYSGKLPKRKQNDVELPAQQQEQQRLQQSDSMFSSREHPQLTKKNYRLMNSSKNSTTLTQMFNTTKSPSREDKTVHRPPWESAIWAELPASMQAEIQADHRREQLVRERNIRNHHFREARVKLMKNASSTTKIMALPLPVQNEPKLLGNSSIEGVRTVLHEWVESFPLGPEDEDAGVVVKFLQQLVQTKDLEKAQLAIMYFYEVTKEKGDVWCLFADKLKQTVSDATEA</sequence>
<dbReference type="Gene3D" id="3.30.70.270">
    <property type="match status" value="1"/>
</dbReference>
<dbReference type="InterPro" id="IPR036775">
    <property type="entry name" value="DNA_pol_Y-fam_lit_finger_sf"/>
</dbReference>
<evidence type="ECO:0000256" key="16">
    <source>
        <dbReference type="SAM" id="MobiDB-lite"/>
    </source>
</evidence>
<dbReference type="InterPro" id="IPR043128">
    <property type="entry name" value="Rev_trsase/Diguanyl_cyclase"/>
</dbReference>
<dbReference type="AlphaFoldDB" id="A0A8H7VI28"/>
<dbReference type="CDD" id="cd01701">
    <property type="entry name" value="PolY_Rev1"/>
    <property type="match status" value="1"/>
</dbReference>
<feature type="region of interest" description="Disordered" evidence="16">
    <location>
        <begin position="136"/>
        <end position="159"/>
    </location>
</feature>
<feature type="compositionally biased region" description="Low complexity" evidence="16">
    <location>
        <begin position="744"/>
        <end position="753"/>
    </location>
</feature>
<evidence type="ECO:0000256" key="10">
    <source>
        <dbReference type="ARBA" id="ARBA00023125"/>
    </source>
</evidence>
<dbReference type="Pfam" id="PF21999">
    <property type="entry name" value="IMS_HHH_1"/>
    <property type="match status" value="1"/>
</dbReference>
<evidence type="ECO:0000256" key="9">
    <source>
        <dbReference type="ARBA" id="ARBA00022842"/>
    </source>
</evidence>
<dbReference type="FunFam" id="3.30.1490.100:FF:000001">
    <property type="entry name" value="DNA repair protein REV1"/>
    <property type="match status" value="1"/>
</dbReference>
<evidence type="ECO:0000259" key="17">
    <source>
        <dbReference type="PROSITE" id="PS50172"/>
    </source>
</evidence>
<evidence type="ECO:0000256" key="12">
    <source>
        <dbReference type="ARBA" id="ARBA00023242"/>
    </source>
</evidence>
<name>A0A8H7VI28_9FUNG</name>
<evidence type="ECO:0000256" key="3">
    <source>
        <dbReference type="ARBA" id="ARBA00020399"/>
    </source>
</evidence>
<keyword evidence="8" id="KW-0227">DNA damage</keyword>
<keyword evidence="9 15" id="KW-0460">Magnesium</keyword>
<keyword evidence="12" id="KW-0539">Nucleus</keyword>
<dbReference type="PANTHER" id="PTHR45990">
    <property type="entry name" value="DNA REPAIR PROTEIN REV1"/>
    <property type="match status" value="1"/>
</dbReference>
<comment type="subcellular location">
    <subcellularLocation>
        <location evidence="1">Nucleus</location>
    </subcellularLocation>
</comment>
<feature type="region of interest" description="Disordered" evidence="16">
    <location>
        <begin position="740"/>
        <end position="763"/>
    </location>
</feature>
<protein>
    <recommendedName>
        <fullName evidence="3">DNA repair protein REV1</fullName>
    </recommendedName>
    <alternativeName>
        <fullName evidence="14">Reversionless protein 1</fullName>
    </alternativeName>
</protein>
<dbReference type="PROSITE" id="PS50172">
    <property type="entry name" value="BRCT"/>
    <property type="match status" value="1"/>
</dbReference>
<dbReference type="PROSITE" id="PS50173">
    <property type="entry name" value="UMUC"/>
    <property type="match status" value="1"/>
</dbReference>
<dbReference type="Pfam" id="PF16727">
    <property type="entry name" value="REV1_C"/>
    <property type="match status" value="1"/>
</dbReference>
<dbReference type="PANTHER" id="PTHR45990:SF1">
    <property type="entry name" value="DNA REPAIR PROTEIN REV1"/>
    <property type="match status" value="1"/>
</dbReference>
<evidence type="ECO:0000256" key="15">
    <source>
        <dbReference type="PIRSR" id="PIRSR036573-2"/>
    </source>
</evidence>
<dbReference type="SUPFAM" id="SSF52113">
    <property type="entry name" value="BRCT domain"/>
    <property type="match status" value="1"/>
</dbReference>
<keyword evidence="6" id="KW-0548">Nucleotidyltransferase</keyword>
<dbReference type="Pfam" id="PF14377">
    <property type="entry name" value="UBM"/>
    <property type="match status" value="3"/>
</dbReference>
<evidence type="ECO:0000256" key="6">
    <source>
        <dbReference type="ARBA" id="ARBA00022695"/>
    </source>
</evidence>
<dbReference type="InterPro" id="IPR036420">
    <property type="entry name" value="BRCT_dom_sf"/>
</dbReference>
<dbReference type="GO" id="GO:0005634">
    <property type="term" value="C:nucleus"/>
    <property type="evidence" value="ECO:0007669"/>
    <property type="project" value="UniProtKB-SubCell"/>
</dbReference>
<dbReference type="InterPro" id="IPR017961">
    <property type="entry name" value="DNA_pol_Y-fam_little_finger"/>
</dbReference>
<feature type="domain" description="UmuC" evidence="18">
    <location>
        <begin position="234"/>
        <end position="408"/>
    </location>
</feature>
<keyword evidence="11" id="KW-0234">DNA repair</keyword>
<dbReference type="Gene3D" id="3.40.50.10190">
    <property type="entry name" value="BRCT domain"/>
    <property type="match status" value="1"/>
</dbReference>
<dbReference type="PIRSF" id="PIRSF036573">
    <property type="entry name" value="REV1"/>
    <property type="match status" value="1"/>
</dbReference>
<dbReference type="CDD" id="cd17719">
    <property type="entry name" value="BRCT_Rev1"/>
    <property type="match status" value="1"/>
</dbReference>
<dbReference type="SUPFAM" id="SSF56672">
    <property type="entry name" value="DNA/RNA polymerases"/>
    <property type="match status" value="1"/>
</dbReference>
<evidence type="ECO:0000256" key="7">
    <source>
        <dbReference type="ARBA" id="ARBA00022723"/>
    </source>
</evidence>
<feature type="non-terminal residue" evidence="19">
    <location>
        <position position="1"/>
    </location>
</feature>
<dbReference type="SUPFAM" id="SSF100879">
    <property type="entry name" value="Lesion bypass DNA polymerase (Y-family), little finger domain"/>
    <property type="match status" value="1"/>
</dbReference>
<dbReference type="GO" id="GO:0070987">
    <property type="term" value="P:error-free translesion synthesis"/>
    <property type="evidence" value="ECO:0007669"/>
    <property type="project" value="UniProtKB-ARBA"/>
</dbReference>
<dbReference type="OrthoDB" id="427711at2759"/>
<comment type="similarity">
    <text evidence="2">Belongs to the DNA polymerase type-Y family.</text>
</comment>
<keyword evidence="4" id="KW-0237">DNA synthesis</keyword>
<dbReference type="Proteomes" id="UP000646827">
    <property type="component" value="Unassembled WGS sequence"/>
</dbReference>
<gene>
    <name evidence="19" type="ORF">INT45_001869</name>
</gene>
<feature type="compositionally biased region" description="Polar residues" evidence="16">
    <location>
        <begin position="677"/>
        <end position="695"/>
    </location>
</feature>
<dbReference type="GO" id="GO:0003684">
    <property type="term" value="F:damaged DNA binding"/>
    <property type="evidence" value="ECO:0007669"/>
    <property type="project" value="InterPro"/>
</dbReference>
<dbReference type="InterPro" id="IPR031991">
    <property type="entry name" value="Rev1_C"/>
</dbReference>
<dbReference type="InterPro" id="IPR038401">
    <property type="entry name" value="Rev1_C_sf"/>
</dbReference>
<evidence type="ECO:0000256" key="8">
    <source>
        <dbReference type="ARBA" id="ARBA00022763"/>
    </source>
</evidence>
<dbReference type="Gene3D" id="3.40.1170.60">
    <property type="match status" value="1"/>
</dbReference>
<feature type="binding site" evidence="15">
    <location>
        <position position="338"/>
    </location>
    <ligand>
        <name>Mg(2+)</name>
        <dbReference type="ChEBI" id="CHEBI:18420"/>
        <label>1</label>
    </ligand>
</feature>
<dbReference type="GO" id="GO:0006281">
    <property type="term" value="P:DNA repair"/>
    <property type="evidence" value="ECO:0007669"/>
    <property type="project" value="UniProtKB-KW"/>
</dbReference>
<evidence type="ECO:0000256" key="14">
    <source>
        <dbReference type="ARBA" id="ARBA00081902"/>
    </source>
</evidence>
<feature type="binding site" evidence="15">
    <location>
        <position position="238"/>
    </location>
    <ligand>
        <name>Mg(2+)</name>
        <dbReference type="ChEBI" id="CHEBI:18420"/>
        <label>1</label>
    </ligand>
</feature>
<evidence type="ECO:0000256" key="13">
    <source>
        <dbReference type="ARBA" id="ARBA00058985"/>
    </source>
</evidence>
<dbReference type="SMART" id="SM00292">
    <property type="entry name" value="BRCT"/>
    <property type="match status" value="1"/>
</dbReference>
<dbReference type="Pfam" id="PF11799">
    <property type="entry name" value="IMS_C"/>
    <property type="match status" value="1"/>
</dbReference>
<dbReference type="FunFam" id="3.40.50.10190:FF:000011">
    <property type="entry name" value="DNA repair protein REV1"/>
    <property type="match status" value="1"/>
</dbReference>
<dbReference type="Gene3D" id="1.10.150.20">
    <property type="entry name" value="5' to 3' exonuclease, C-terminal subdomain"/>
    <property type="match status" value="1"/>
</dbReference>
<feature type="region of interest" description="Disordered" evidence="16">
    <location>
        <begin position="676"/>
        <end position="704"/>
    </location>
</feature>
<evidence type="ECO:0000259" key="18">
    <source>
        <dbReference type="PROSITE" id="PS50173"/>
    </source>
</evidence>
<keyword evidence="5" id="KW-0808">Transferase</keyword>
<dbReference type="InterPro" id="IPR053848">
    <property type="entry name" value="IMS_HHH_1"/>
</dbReference>
<dbReference type="GO" id="GO:0003887">
    <property type="term" value="F:DNA-directed DNA polymerase activity"/>
    <property type="evidence" value="ECO:0007669"/>
    <property type="project" value="InterPro"/>
</dbReference>
<dbReference type="InterPro" id="IPR025527">
    <property type="entry name" value="HUWE1/Rev1_UBM"/>
</dbReference>
<dbReference type="EMBL" id="JAEPRB010000168">
    <property type="protein sequence ID" value="KAG2219697.1"/>
    <property type="molecule type" value="Genomic_DNA"/>
</dbReference>
<evidence type="ECO:0000256" key="1">
    <source>
        <dbReference type="ARBA" id="ARBA00004123"/>
    </source>
</evidence>
<comment type="caution">
    <text evidence="19">The sequence shown here is derived from an EMBL/GenBank/DDBJ whole genome shotgun (WGS) entry which is preliminary data.</text>
</comment>
<evidence type="ECO:0000313" key="19">
    <source>
        <dbReference type="EMBL" id="KAG2219697.1"/>
    </source>
</evidence>
<dbReference type="InterPro" id="IPR001126">
    <property type="entry name" value="UmuC"/>
</dbReference>
<feature type="binding site" evidence="15">
    <location>
        <position position="337"/>
    </location>
    <ligand>
        <name>Mg(2+)</name>
        <dbReference type="ChEBI" id="CHEBI:18420"/>
        <label>1</label>
    </ligand>
</feature>
<keyword evidence="7 15" id="KW-0479">Metal-binding</keyword>
<dbReference type="InterPro" id="IPR012112">
    <property type="entry name" value="REV1"/>
</dbReference>
<organism evidence="19 20">
    <name type="scientific">Circinella minor</name>
    <dbReference type="NCBI Taxonomy" id="1195481"/>
    <lineage>
        <taxon>Eukaryota</taxon>
        <taxon>Fungi</taxon>
        <taxon>Fungi incertae sedis</taxon>
        <taxon>Mucoromycota</taxon>
        <taxon>Mucoromycotina</taxon>
        <taxon>Mucoromycetes</taxon>
        <taxon>Mucorales</taxon>
        <taxon>Lichtheimiaceae</taxon>
        <taxon>Circinella</taxon>
    </lineage>
</organism>
<evidence type="ECO:0000256" key="4">
    <source>
        <dbReference type="ARBA" id="ARBA00022634"/>
    </source>
</evidence>
<comment type="function">
    <text evidence="13">Deoxycytidyl transferase involved in DNA repair. Transfers a dCMP residue from dCTP to the 3'-end of a DNA primer in a template-dependent reaction. May assist in the first step in the bypass of abasic lesions by the insertion of a nucleotide opposite the lesion. Required for normal induction of mutations by physical and chemical agents. Involved in mitochondrial DNA mutagenesis.</text>
</comment>
<feature type="domain" description="BRCT" evidence="17">
    <location>
        <begin position="37"/>
        <end position="124"/>
    </location>
</feature>
<accession>A0A8H7VI28</accession>
<evidence type="ECO:0000256" key="11">
    <source>
        <dbReference type="ARBA" id="ARBA00023204"/>
    </source>
</evidence>
<dbReference type="Pfam" id="PF16589">
    <property type="entry name" value="BRCT_2"/>
    <property type="match status" value="1"/>
</dbReference>
<dbReference type="InterPro" id="IPR001357">
    <property type="entry name" value="BRCT_dom"/>
</dbReference>
<dbReference type="GO" id="GO:0046872">
    <property type="term" value="F:metal ion binding"/>
    <property type="evidence" value="ECO:0007669"/>
    <property type="project" value="UniProtKB-KW"/>
</dbReference>
<dbReference type="GO" id="GO:0042276">
    <property type="term" value="P:error-prone translesion synthesis"/>
    <property type="evidence" value="ECO:0007669"/>
    <property type="project" value="InterPro"/>
</dbReference>
<dbReference type="Gene3D" id="3.30.1490.100">
    <property type="entry name" value="DNA polymerase, Y-family, little finger domain"/>
    <property type="match status" value="1"/>
</dbReference>
<comment type="cofactor">
    <cofactor evidence="15">
        <name>Mg(2+)</name>
        <dbReference type="ChEBI" id="CHEBI:18420"/>
    </cofactor>
    <text evidence="15">Binds 2 magnesium ions.</text>
</comment>
<dbReference type="Pfam" id="PF00817">
    <property type="entry name" value="IMS"/>
    <property type="match status" value="1"/>
</dbReference>
<dbReference type="GO" id="GO:0017125">
    <property type="term" value="F:deoxycytidyl transferase activity"/>
    <property type="evidence" value="ECO:0007669"/>
    <property type="project" value="TreeGrafter"/>
</dbReference>
<dbReference type="InterPro" id="IPR043502">
    <property type="entry name" value="DNA/RNA_pol_sf"/>
</dbReference>
<proteinExistence type="inferred from homology"/>
<reference evidence="19 20" key="1">
    <citation type="submission" date="2020-12" db="EMBL/GenBank/DDBJ databases">
        <title>Metabolic potential, ecology and presence of endohyphal bacteria is reflected in genomic diversity of Mucoromycotina.</title>
        <authorList>
            <person name="Muszewska A."/>
            <person name="Okrasinska A."/>
            <person name="Steczkiewicz K."/>
            <person name="Drgas O."/>
            <person name="Orlowska M."/>
            <person name="Perlinska-Lenart U."/>
            <person name="Aleksandrzak-Piekarczyk T."/>
            <person name="Szatraj K."/>
            <person name="Zielenkiewicz U."/>
            <person name="Pilsyk S."/>
            <person name="Malc E."/>
            <person name="Mieczkowski P."/>
            <person name="Kruszewska J.S."/>
            <person name="Biernat P."/>
            <person name="Pawlowska J."/>
        </authorList>
    </citation>
    <scope>NUCLEOTIDE SEQUENCE [LARGE SCALE GENOMIC DNA]</scope>
    <source>
        <strain evidence="19 20">CBS 142.35</strain>
    </source>
</reference>
<dbReference type="Gene3D" id="1.20.58.1280">
    <property type="entry name" value="DNA repair protein Rev1, C-terminal domain"/>
    <property type="match status" value="1"/>
</dbReference>
<evidence type="ECO:0000256" key="5">
    <source>
        <dbReference type="ARBA" id="ARBA00022679"/>
    </source>
</evidence>
<evidence type="ECO:0000256" key="2">
    <source>
        <dbReference type="ARBA" id="ARBA00010945"/>
    </source>
</evidence>
<keyword evidence="10" id="KW-0238">DNA-binding</keyword>
<dbReference type="Gene3D" id="6.10.250.1630">
    <property type="match status" value="1"/>
</dbReference>
<evidence type="ECO:0000313" key="20">
    <source>
        <dbReference type="Proteomes" id="UP000646827"/>
    </source>
</evidence>
<dbReference type="Gene3D" id="6.10.250.1490">
    <property type="match status" value="1"/>
</dbReference>
<keyword evidence="20" id="KW-1185">Reference proteome</keyword>